<dbReference type="InterPro" id="IPR013766">
    <property type="entry name" value="Thioredoxin_domain"/>
</dbReference>
<dbReference type="PROSITE" id="PS51352">
    <property type="entry name" value="THIOREDOXIN_2"/>
    <property type="match status" value="1"/>
</dbReference>
<dbReference type="InterPro" id="IPR025380">
    <property type="entry name" value="DUF4369"/>
</dbReference>
<evidence type="ECO:0000256" key="4">
    <source>
        <dbReference type="ARBA" id="ARBA00023284"/>
    </source>
</evidence>
<dbReference type="PROSITE" id="PS51257">
    <property type="entry name" value="PROKAR_LIPOPROTEIN"/>
    <property type="match status" value="1"/>
</dbReference>
<evidence type="ECO:0000313" key="6">
    <source>
        <dbReference type="EMBL" id="EJW92485.1"/>
    </source>
</evidence>
<comment type="caution">
    <text evidence="6">The sequence shown here is derived from an EMBL/GenBank/DDBJ whole genome shotgun (WGS) entry which is preliminary data.</text>
</comment>
<keyword evidence="2" id="KW-0201">Cytochrome c-type biogenesis</keyword>
<name>J9BY33_9ZZZZ</name>
<evidence type="ECO:0000256" key="1">
    <source>
        <dbReference type="ARBA" id="ARBA00004196"/>
    </source>
</evidence>
<dbReference type="AlphaFoldDB" id="J9BY33"/>
<organism evidence="6">
    <name type="scientific">gut metagenome</name>
    <dbReference type="NCBI Taxonomy" id="749906"/>
    <lineage>
        <taxon>unclassified sequences</taxon>
        <taxon>metagenomes</taxon>
        <taxon>organismal metagenomes</taxon>
    </lineage>
</organism>
<dbReference type="SUPFAM" id="SSF52833">
    <property type="entry name" value="Thioredoxin-like"/>
    <property type="match status" value="1"/>
</dbReference>
<dbReference type="GO" id="GO:0017004">
    <property type="term" value="P:cytochrome complex assembly"/>
    <property type="evidence" value="ECO:0007669"/>
    <property type="project" value="UniProtKB-KW"/>
</dbReference>
<evidence type="ECO:0000256" key="2">
    <source>
        <dbReference type="ARBA" id="ARBA00022748"/>
    </source>
</evidence>
<proteinExistence type="predicted"/>
<dbReference type="PROSITE" id="PS00194">
    <property type="entry name" value="THIOREDOXIN_1"/>
    <property type="match status" value="1"/>
</dbReference>
<sequence length="367" mass="40744">MQMKKLVYLLAAGSIAFTACQNTPSYKITGTAEGVADGDTIFLQEFKDGNLIKLDSAVVKNGTFEFKGQQETAVNRYITYMKGDQRLLTDFFLENGDIKVSLANGGESCATGTPNNDAYQNFKKEFKAMSMEMNEMYRKAKTDTTLTQEQVDEIMAEIEKKDSLGMDFVYQTIEANITNPVGVHLLPSYAAAFSLEKQKALVDRIPAALVNERINKLKTYIETCEKTVVGQKFIDFSMNTPEGKTVKLSDFISKNKYTLIDFWASWCGPCRAEMPNVVAAYDAYKNKGFGIVGVSLDNDLDKWKAAIKSLNISWPQMSDLKGWNCEGAKLYGVNSIPATVLVDQEGTIVARNLRGDAIKAKLSELLK</sequence>
<dbReference type="Pfam" id="PF00578">
    <property type="entry name" value="AhpC-TSA"/>
    <property type="match status" value="1"/>
</dbReference>
<dbReference type="EMBL" id="AMCI01007516">
    <property type="protein sequence ID" value="EJW92485.1"/>
    <property type="molecule type" value="Genomic_DNA"/>
</dbReference>
<dbReference type="GO" id="GO:0016209">
    <property type="term" value="F:antioxidant activity"/>
    <property type="evidence" value="ECO:0007669"/>
    <property type="project" value="InterPro"/>
</dbReference>
<protein>
    <submittedName>
        <fullName evidence="6">Thioredoxin family protein</fullName>
    </submittedName>
</protein>
<feature type="domain" description="Thioredoxin" evidence="5">
    <location>
        <begin position="227"/>
        <end position="367"/>
    </location>
</feature>
<dbReference type="InterPro" id="IPR000866">
    <property type="entry name" value="AhpC/TSA"/>
</dbReference>
<evidence type="ECO:0000259" key="5">
    <source>
        <dbReference type="PROSITE" id="PS51352"/>
    </source>
</evidence>
<accession>J9BY33</accession>
<dbReference type="PANTHER" id="PTHR42852:SF6">
    <property type="entry name" value="THIOL:DISULFIDE INTERCHANGE PROTEIN DSBE"/>
    <property type="match status" value="1"/>
</dbReference>
<dbReference type="Pfam" id="PF14289">
    <property type="entry name" value="DUF4369"/>
    <property type="match status" value="1"/>
</dbReference>
<dbReference type="Gene3D" id="3.40.30.10">
    <property type="entry name" value="Glutaredoxin"/>
    <property type="match status" value="1"/>
</dbReference>
<keyword evidence="4" id="KW-0676">Redox-active center</keyword>
<comment type="subcellular location">
    <subcellularLocation>
        <location evidence="1">Cell envelope</location>
    </subcellularLocation>
</comment>
<keyword evidence="3" id="KW-1015">Disulfide bond</keyword>
<dbReference type="InterPro" id="IPR050553">
    <property type="entry name" value="Thioredoxin_ResA/DsbE_sf"/>
</dbReference>
<dbReference type="CDD" id="cd02966">
    <property type="entry name" value="TlpA_like_family"/>
    <property type="match status" value="1"/>
</dbReference>
<dbReference type="GO" id="GO:0030313">
    <property type="term" value="C:cell envelope"/>
    <property type="evidence" value="ECO:0007669"/>
    <property type="project" value="UniProtKB-SubCell"/>
</dbReference>
<dbReference type="PANTHER" id="PTHR42852">
    <property type="entry name" value="THIOL:DISULFIDE INTERCHANGE PROTEIN DSBE"/>
    <property type="match status" value="1"/>
</dbReference>
<dbReference type="InterPro" id="IPR017937">
    <property type="entry name" value="Thioredoxin_CS"/>
</dbReference>
<dbReference type="GO" id="GO:0016491">
    <property type="term" value="F:oxidoreductase activity"/>
    <property type="evidence" value="ECO:0007669"/>
    <property type="project" value="InterPro"/>
</dbReference>
<dbReference type="InterPro" id="IPR036249">
    <property type="entry name" value="Thioredoxin-like_sf"/>
</dbReference>
<evidence type="ECO:0000256" key="3">
    <source>
        <dbReference type="ARBA" id="ARBA00023157"/>
    </source>
</evidence>
<gene>
    <name evidence="6" type="ORF">EVA_19409</name>
</gene>
<reference evidence="6" key="1">
    <citation type="journal article" date="2012" name="PLoS ONE">
        <title>Gene sets for utilization of primary and secondary nutrition supplies in the distal gut of endangered iberian lynx.</title>
        <authorList>
            <person name="Alcaide M."/>
            <person name="Messina E."/>
            <person name="Richter M."/>
            <person name="Bargiela R."/>
            <person name="Peplies J."/>
            <person name="Huws S.A."/>
            <person name="Newbold C.J."/>
            <person name="Golyshin P.N."/>
            <person name="Simon M.A."/>
            <person name="Lopez G."/>
            <person name="Yakimov M.M."/>
            <person name="Ferrer M."/>
        </authorList>
    </citation>
    <scope>NUCLEOTIDE SEQUENCE</scope>
</reference>